<dbReference type="InterPro" id="IPR010656">
    <property type="entry name" value="DctM"/>
</dbReference>
<feature type="transmembrane region" description="Helical" evidence="7">
    <location>
        <begin position="155"/>
        <end position="177"/>
    </location>
</feature>
<feature type="transmembrane region" description="Helical" evidence="7">
    <location>
        <begin position="197"/>
        <end position="219"/>
    </location>
</feature>
<feature type="transmembrane region" description="Helical" evidence="7">
    <location>
        <begin position="71"/>
        <end position="92"/>
    </location>
</feature>
<comment type="similarity">
    <text evidence="7">Belongs to the TRAP transporter large permease family.</text>
</comment>
<evidence type="ECO:0000256" key="6">
    <source>
        <dbReference type="ARBA" id="ARBA00023136"/>
    </source>
</evidence>
<keyword evidence="7" id="KW-0813">Transport</keyword>
<name>Q1YIT3_AURMS</name>
<comment type="subunit">
    <text evidence="7">The complex comprises the extracytoplasmic solute receptor protein and the two transmembrane proteins.</text>
</comment>
<dbReference type="PIRSF" id="PIRSF006066">
    <property type="entry name" value="HI0050"/>
    <property type="match status" value="1"/>
</dbReference>
<dbReference type="AlphaFoldDB" id="Q1YIT3"/>
<evidence type="ECO:0000259" key="8">
    <source>
        <dbReference type="Pfam" id="PF06808"/>
    </source>
</evidence>
<evidence type="ECO:0000256" key="5">
    <source>
        <dbReference type="ARBA" id="ARBA00022989"/>
    </source>
</evidence>
<feature type="transmembrane region" description="Helical" evidence="7">
    <location>
        <begin position="263"/>
        <end position="283"/>
    </location>
</feature>
<dbReference type="PANTHER" id="PTHR33362">
    <property type="entry name" value="SIALIC ACID TRAP TRANSPORTER PERMEASE PROTEIN SIAT-RELATED"/>
    <property type="match status" value="1"/>
</dbReference>
<comment type="subcellular location">
    <subcellularLocation>
        <location evidence="1 7">Cell inner membrane</location>
        <topology evidence="1 7">Multi-pass membrane protein</topology>
    </subcellularLocation>
</comment>
<evidence type="ECO:0000256" key="2">
    <source>
        <dbReference type="ARBA" id="ARBA00022475"/>
    </source>
</evidence>
<keyword evidence="3 7" id="KW-0997">Cell inner membrane</keyword>
<keyword evidence="6 7" id="KW-0472">Membrane</keyword>
<dbReference type="InterPro" id="IPR004681">
    <property type="entry name" value="TRAP_DctM"/>
</dbReference>
<feature type="transmembrane region" description="Helical" evidence="7">
    <location>
        <begin position="347"/>
        <end position="377"/>
    </location>
</feature>
<dbReference type="Proteomes" id="UP000000321">
    <property type="component" value="Unassembled WGS sequence"/>
</dbReference>
<feature type="transmembrane region" description="Helical" evidence="7">
    <location>
        <begin position="39"/>
        <end position="59"/>
    </location>
</feature>
<organism evidence="9 10">
    <name type="scientific">Aurantimonas manganoxydans (strain ATCC BAA-1229 / DSM 21871 / SI85-9A1)</name>
    <dbReference type="NCBI Taxonomy" id="287752"/>
    <lineage>
        <taxon>Bacteria</taxon>
        <taxon>Pseudomonadati</taxon>
        <taxon>Pseudomonadota</taxon>
        <taxon>Alphaproteobacteria</taxon>
        <taxon>Hyphomicrobiales</taxon>
        <taxon>Aurantimonadaceae</taxon>
        <taxon>Aurantimonas</taxon>
    </lineage>
</organism>
<keyword evidence="10" id="KW-1185">Reference proteome</keyword>
<dbReference type="NCBIfam" id="TIGR00786">
    <property type="entry name" value="dctM"/>
    <property type="match status" value="1"/>
</dbReference>
<accession>Q1YIT3</accession>
<evidence type="ECO:0000256" key="4">
    <source>
        <dbReference type="ARBA" id="ARBA00022692"/>
    </source>
</evidence>
<keyword evidence="5 7" id="KW-1133">Transmembrane helix</keyword>
<dbReference type="PANTHER" id="PTHR33362:SF5">
    <property type="entry name" value="C4-DICARBOXYLATE TRAP TRANSPORTER LARGE PERMEASE PROTEIN DCTM"/>
    <property type="match status" value="1"/>
</dbReference>
<feature type="transmembrane region" description="Helical" evidence="7">
    <location>
        <begin position="295"/>
        <end position="313"/>
    </location>
</feature>
<evidence type="ECO:0000313" key="9">
    <source>
        <dbReference type="EMBL" id="EAS50034.1"/>
    </source>
</evidence>
<dbReference type="GO" id="GO:0005886">
    <property type="term" value="C:plasma membrane"/>
    <property type="evidence" value="ECO:0007669"/>
    <property type="project" value="UniProtKB-SubCell"/>
</dbReference>
<dbReference type="EMBL" id="AAPJ01000003">
    <property type="protein sequence ID" value="EAS50034.1"/>
    <property type="molecule type" value="Genomic_DNA"/>
</dbReference>
<feature type="transmembrane region" description="Helical" evidence="7">
    <location>
        <begin position="7"/>
        <end position="27"/>
    </location>
</feature>
<reference evidence="9 10" key="1">
    <citation type="journal article" date="2008" name="Appl. Environ. Microbiol.">
        <title>Genomic insights into Mn(II) oxidation by the marine alphaproteobacterium Aurantimonas sp. strain SI85-9A1.</title>
        <authorList>
            <person name="Dick G.J."/>
            <person name="Podell S."/>
            <person name="Johnson H.A."/>
            <person name="Rivera-Espinoza Y."/>
            <person name="Bernier-Latmani R."/>
            <person name="McCarthy J.K."/>
            <person name="Torpey J.W."/>
            <person name="Clement B.G."/>
            <person name="Gaasterland T."/>
            <person name="Tebo B.M."/>
        </authorList>
    </citation>
    <scope>NUCLEOTIDE SEQUENCE [LARGE SCALE GENOMIC DNA]</scope>
    <source>
        <strain evidence="9 10">SI85-9A1</strain>
    </source>
</reference>
<sequence>MPIAYTMILVGMAGTAIQSGSTVLLYQLKDLAYAQFSNYDLSVLPMFILMGGLASRCGLSRDLFRAANAWLGRFNGGVAMAAVAACGGFGALSGSSTATASTMGQVALPELRRYKFSPSLATGTIAAGGTLGILIPPSVVLIVYAIIVETNIVTMFAAALIPGILAMLMFMATIAIYVRLVPGSGPVGEAVPRKELVAASIAVIPVAIIFGVVIGGIYAGIYSPTAAAAIGVFLVGIYGFGLGRLNWGSFVEALLETARTSGMIFLILLGAELLKIFMARAGVPQAAAGFLQESGLAPFQILALIIVAFLIFGCLMDSLSMVILAIPFFWPVVAGLDFGLGPEETKIWFGIIILVVVELGLITPPVGLNVFIINSLAPDVPMRETFKGVMPFFGSEIVRVLLLIAFPAISLLLPRLLQ</sequence>
<feature type="domain" description="TRAP C4-dicarboxylate transport system permease DctM subunit" evidence="8">
    <location>
        <begin position="1"/>
        <end position="409"/>
    </location>
</feature>
<protein>
    <recommendedName>
        <fullName evidence="7">TRAP transporter large permease protein</fullName>
    </recommendedName>
</protein>
<keyword evidence="2" id="KW-1003">Cell membrane</keyword>
<feature type="transmembrane region" description="Helical" evidence="7">
    <location>
        <begin position="319"/>
        <end position="340"/>
    </location>
</feature>
<feature type="transmembrane region" description="Helical" evidence="7">
    <location>
        <begin position="125"/>
        <end position="148"/>
    </location>
</feature>
<evidence type="ECO:0000313" key="10">
    <source>
        <dbReference type="Proteomes" id="UP000000321"/>
    </source>
</evidence>
<evidence type="ECO:0000256" key="1">
    <source>
        <dbReference type="ARBA" id="ARBA00004429"/>
    </source>
</evidence>
<evidence type="ECO:0000256" key="7">
    <source>
        <dbReference type="RuleBase" id="RU369079"/>
    </source>
</evidence>
<proteinExistence type="inferred from homology"/>
<gene>
    <name evidence="9" type="ORF">SI859A1_01387</name>
</gene>
<evidence type="ECO:0000256" key="3">
    <source>
        <dbReference type="ARBA" id="ARBA00022519"/>
    </source>
</evidence>
<feature type="transmembrane region" description="Helical" evidence="7">
    <location>
        <begin position="226"/>
        <end position="243"/>
    </location>
</feature>
<dbReference type="HOGENOM" id="CLU_019824_4_0_5"/>
<comment type="function">
    <text evidence="7">Part of the tripartite ATP-independent periplasmic (TRAP) transport system.</text>
</comment>
<feature type="transmembrane region" description="Helical" evidence="7">
    <location>
        <begin position="397"/>
        <end position="417"/>
    </location>
</feature>
<dbReference type="GO" id="GO:0022857">
    <property type="term" value="F:transmembrane transporter activity"/>
    <property type="evidence" value="ECO:0007669"/>
    <property type="project" value="UniProtKB-UniRule"/>
</dbReference>
<keyword evidence="4 7" id="KW-0812">Transmembrane</keyword>
<dbReference type="BioCyc" id="AURANTIMONAS:SI859A1_01387-MONOMER"/>
<dbReference type="Pfam" id="PF06808">
    <property type="entry name" value="DctM"/>
    <property type="match status" value="1"/>
</dbReference>
<comment type="caution">
    <text evidence="9">The sequence shown here is derived from an EMBL/GenBank/DDBJ whole genome shotgun (WGS) entry which is preliminary data.</text>
</comment>